<dbReference type="GO" id="GO:0009103">
    <property type="term" value="P:lipopolysaccharide biosynthetic process"/>
    <property type="evidence" value="ECO:0007669"/>
    <property type="project" value="TreeGrafter"/>
</dbReference>
<evidence type="ECO:0000313" key="3">
    <source>
        <dbReference type="Proteomes" id="UP000284531"/>
    </source>
</evidence>
<dbReference type="Gene3D" id="3.40.50.2000">
    <property type="entry name" value="Glycogen Phosphorylase B"/>
    <property type="match status" value="2"/>
</dbReference>
<comment type="caution">
    <text evidence="2">The sequence shown here is derived from an EMBL/GenBank/DDBJ whole genome shotgun (WGS) entry which is preliminary data.</text>
</comment>
<name>A0A419XA16_9BACT</name>
<keyword evidence="1 2" id="KW-0808">Transferase</keyword>
<accession>A0A419XA16</accession>
<dbReference type="RefSeq" id="WP_120239366.1">
    <property type="nucleotide sequence ID" value="NZ_RAPQ01000008.1"/>
</dbReference>
<protein>
    <submittedName>
        <fullName evidence="2">Glycosyltransferase involved in cell wall biosynthesis</fullName>
    </submittedName>
</protein>
<dbReference type="GO" id="GO:0016757">
    <property type="term" value="F:glycosyltransferase activity"/>
    <property type="evidence" value="ECO:0007669"/>
    <property type="project" value="TreeGrafter"/>
</dbReference>
<keyword evidence="3" id="KW-1185">Reference proteome</keyword>
<evidence type="ECO:0000313" key="2">
    <source>
        <dbReference type="EMBL" id="RKE04604.1"/>
    </source>
</evidence>
<dbReference type="AlphaFoldDB" id="A0A419XA16"/>
<evidence type="ECO:0000256" key="1">
    <source>
        <dbReference type="ARBA" id="ARBA00022679"/>
    </source>
</evidence>
<dbReference type="PANTHER" id="PTHR46401:SF2">
    <property type="entry name" value="GLYCOSYLTRANSFERASE WBBK-RELATED"/>
    <property type="match status" value="1"/>
</dbReference>
<organism evidence="2 3">
    <name type="scientific">Marinifilum flexuosum</name>
    <dbReference type="NCBI Taxonomy" id="1117708"/>
    <lineage>
        <taxon>Bacteria</taxon>
        <taxon>Pseudomonadati</taxon>
        <taxon>Bacteroidota</taxon>
        <taxon>Bacteroidia</taxon>
        <taxon>Marinilabiliales</taxon>
        <taxon>Marinifilaceae</taxon>
    </lineage>
</organism>
<sequence length="370" mass="42589">MNKILFVTAYMPSDIGAAVKYTKSILDKLSKKYCIDLIYFTNKGDENEYNNCELNSVKSFDVSNWSRLAAILSKPLVYPLFSVRYSLKVKEYIKKMIDSNSYDLVFFDHSQTFIYGKDIDKKKILMSHDVILQRTQRSSLKVLSKLCRKTESEYLSDSNSTVFTFSEKDADLIRDIYNIKAICTNANIDENAIKSRIDEVKNYYVSFGYWKRPDNYEGLLWFVKNIFPKINNGKTLKVIGGGMSDKHKRILSEYKGVELLGFVDNPYNIIANSEAMISPIFSGAGVKFKNLEALACGTPIIGTEIAFEGISRRYSSFMLEANSIDEFIHQISSKLPDIDQRRNMKDDFTNSISRHEIIEYIDNYMNKLNK</sequence>
<gene>
    <name evidence="2" type="ORF">BXY64_1631</name>
</gene>
<dbReference type="EMBL" id="RAPQ01000008">
    <property type="protein sequence ID" value="RKE04604.1"/>
    <property type="molecule type" value="Genomic_DNA"/>
</dbReference>
<dbReference type="SUPFAM" id="SSF53756">
    <property type="entry name" value="UDP-Glycosyltransferase/glycogen phosphorylase"/>
    <property type="match status" value="1"/>
</dbReference>
<dbReference type="Proteomes" id="UP000284531">
    <property type="component" value="Unassembled WGS sequence"/>
</dbReference>
<dbReference type="Pfam" id="PF13692">
    <property type="entry name" value="Glyco_trans_1_4"/>
    <property type="match status" value="1"/>
</dbReference>
<reference evidence="2 3" key="1">
    <citation type="submission" date="2018-09" db="EMBL/GenBank/DDBJ databases">
        <title>Genomic Encyclopedia of Archaeal and Bacterial Type Strains, Phase II (KMG-II): from individual species to whole genera.</title>
        <authorList>
            <person name="Goeker M."/>
        </authorList>
    </citation>
    <scope>NUCLEOTIDE SEQUENCE [LARGE SCALE GENOMIC DNA]</scope>
    <source>
        <strain evidence="2 3">DSM 21950</strain>
    </source>
</reference>
<dbReference type="PANTHER" id="PTHR46401">
    <property type="entry name" value="GLYCOSYLTRANSFERASE WBBK-RELATED"/>
    <property type="match status" value="1"/>
</dbReference>
<dbReference type="OrthoDB" id="9807209at2"/>
<proteinExistence type="predicted"/>